<dbReference type="SUPFAM" id="SSF54060">
    <property type="entry name" value="His-Me finger endonucleases"/>
    <property type="match status" value="1"/>
</dbReference>
<comment type="caution">
    <text evidence="1">The sequence shown here is derived from an EMBL/GenBank/DDBJ whole genome shotgun (WGS) entry which is preliminary data.</text>
</comment>
<sequence length="71" mass="8595">MDNNYSIFSDGQIWSLRNKIFLKWNKNTEYARVKIYGKYQYVHRLVANKFIPNPYNKPQVNHKDLNIYIIG</sequence>
<organism evidence="1">
    <name type="scientific">marine sediment metagenome</name>
    <dbReference type="NCBI Taxonomy" id="412755"/>
    <lineage>
        <taxon>unclassified sequences</taxon>
        <taxon>metagenomes</taxon>
        <taxon>ecological metagenomes</taxon>
    </lineage>
</organism>
<dbReference type="Gene3D" id="3.90.75.20">
    <property type="match status" value="1"/>
</dbReference>
<accession>A0A0F9SRE9</accession>
<dbReference type="EMBL" id="LAZR01001757">
    <property type="protein sequence ID" value="KKN39536.1"/>
    <property type="molecule type" value="Genomic_DNA"/>
</dbReference>
<evidence type="ECO:0000313" key="1">
    <source>
        <dbReference type="EMBL" id="KKN39536.1"/>
    </source>
</evidence>
<name>A0A0F9SRE9_9ZZZZ</name>
<gene>
    <name evidence="1" type="ORF">LCGC14_0742290</name>
</gene>
<dbReference type="InterPro" id="IPR044925">
    <property type="entry name" value="His-Me_finger_sf"/>
</dbReference>
<protein>
    <recommendedName>
        <fullName evidence="2">HNH nuclease domain-containing protein</fullName>
    </recommendedName>
</protein>
<proteinExistence type="predicted"/>
<dbReference type="AlphaFoldDB" id="A0A0F9SRE9"/>
<evidence type="ECO:0008006" key="2">
    <source>
        <dbReference type="Google" id="ProtNLM"/>
    </source>
</evidence>
<reference evidence="1" key="1">
    <citation type="journal article" date="2015" name="Nature">
        <title>Complex archaea that bridge the gap between prokaryotes and eukaryotes.</title>
        <authorList>
            <person name="Spang A."/>
            <person name="Saw J.H."/>
            <person name="Jorgensen S.L."/>
            <person name="Zaremba-Niedzwiedzka K."/>
            <person name="Martijn J."/>
            <person name="Lind A.E."/>
            <person name="van Eijk R."/>
            <person name="Schleper C."/>
            <person name="Guy L."/>
            <person name="Ettema T.J."/>
        </authorList>
    </citation>
    <scope>NUCLEOTIDE SEQUENCE</scope>
</reference>